<protein>
    <recommendedName>
        <fullName evidence="4">DUF3592 domain-containing protein</fullName>
    </recommendedName>
</protein>
<feature type="transmembrane region" description="Helical" evidence="1">
    <location>
        <begin position="211"/>
        <end position="231"/>
    </location>
</feature>
<evidence type="ECO:0000313" key="3">
    <source>
        <dbReference type="Proteomes" id="UP000653411"/>
    </source>
</evidence>
<evidence type="ECO:0000256" key="1">
    <source>
        <dbReference type="SAM" id="Phobius"/>
    </source>
</evidence>
<keyword evidence="1" id="KW-1133">Transmembrane helix</keyword>
<reference evidence="2" key="1">
    <citation type="journal article" date="2014" name="Int. J. Syst. Evol. Microbiol.">
        <title>Complete genome sequence of Corynebacterium casei LMG S-19264T (=DSM 44701T), isolated from a smear-ripened cheese.</title>
        <authorList>
            <consortium name="US DOE Joint Genome Institute (JGI-PGF)"/>
            <person name="Walter F."/>
            <person name="Albersmeier A."/>
            <person name="Kalinowski J."/>
            <person name="Ruckert C."/>
        </authorList>
    </citation>
    <scope>NUCLEOTIDE SEQUENCE</scope>
    <source>
        <strain evidence="2">CGMCC 4.7110</strain>
    </source>
</reference>
<keyword evidence="1" id="KW-0472">Membrane</keyword>
<evidence type="ECO:0000313" key="2">
    <source>
        <dbReference type="EMBL" id="GGN27844.1"/>
    </source>
</evidence>
<dbReference type="RefSeq" id="WP_189266282.1">
    <property type="nucleotide sequence ID" value="NZ_BMML01000016.1"/>
</dbReference>
<dbReference type="Proteomes" id="UP000653411">
    <property type="component" value="Unassembled WGS sequence"/>
</dbReference>
<keyword evidence="3" id="KW-1185">Reference proteome</keyword>
<gene>
    <name evidence="2" type="ORF">GCM10011578_063470</name>
</gene>
<keyword evidence="1" id="KW-0812">Transmembrane</keyword>
<accession>A0A917XIW0</accession>
<evidence type="ECO:0008006" key="4">
    <source>
        <dbReference type="Google" id="ProtNLM"/>
    </source>
</evidence>
<proteinExistence type="predicted"/>
<organism evidence="2 3">
    <name type="scientific">Streptomyces fuscichromogenes</name>
    <dbReference type="NCBI Taxonomy" id="1324013"/>
    <lineage>
        <taxon>Bacteria</taxon>
        <taxon>Bacillati</taxon>
        <taxon>Actinomycetota</taxon>
        <taxon>Actinomycetes</taxon>
        <taxon>Kitasatosporales</taxon>
        <taxon>Streptomycetaceae</taxon>
        <taxon>Streptomyces</taxon>
    </lineage>
</organism>
<comment type="caution">
    <text evidence="2">The sequence shown here is derived from an EMBL/GenBank/DDBJ whole genome shotgun (WGS) entry which is preliminary data.</text>
</comment>
<feature type="transmembrane region" description="Helical" evidence="1">
    <location>
        <begin position="20"/>
        <end position="36"/>
    </location>
</feature>
<reference evidence="2" key="2">
    <citation type="submission" date="2020-09" db="EMBL/GenBank/DDBJ databases">
        <authorList>
            <person name="Sun Q."/>
            <person name="Zhou Y."/>
        </authorList>
    </citation>
    <scope>NUCLEOTIDE SEQUENCE</scope>
    <source>
        <strain evidence="2">CGMCC 4.7110</strain>
    </source>
</reference>
<dbReference type="EMBL" id="BMML01000016">
    <property type="protein sequence ID" value="GGN27844.1"/>
    <property type="molecule type" value="Genomic_DNA"/>
</dbReference>
<feature type="transmembrane region" description="Helical" evidence="1">
    <location>
        <begin position="100"/>
        <end position="120"/>
    </location>
</feature>
<feature type="transmembrane region" description="Helical" evidence="1">
    <location>
        <begin position="42"/>
        <end position="63"/>
    </location>
</feature>
<sequence>MDRHRSFASGGRYEYAAPSGWEVPAALVAIVVWWAFGPLGDLWLYALGWTAALTAVNGVLGLLRVRRGAAVPSPGGLVADLLRLGPESWLLAPRWARVRMAVGAFLLFAVFAAGMGWQAGKEYRLLADLRQHGRRTDAAVIRISGRSEEGRVNAVTVRFSTPTGPVQARVDIPGTSADSPQPGMYVPVVFDPAHPAEVRHLSYLDGDDAKGIRLGAIVGGLLAAGFLAGTVGEVVRARRQTETAPANGSPGTAPPE</sequence>
<dbReference type="AlphaFoldDB" id="A0A917XIW0"/>
<name>A0A917XIW0_9ACTN</name>